<evidence type="ECO:0000256" key="1">
    <source>
        <dbReference type="ARBA" id="ARBA00008710"/>
    </source>
</evidence>
<evidence type="ECO:0000313" key="3">
    <source>
        <dbReference type="EMBL" id="MDQ0895817.1"/>
    </source>
</evidence>
<dbReference type="Gene3D" id="2.30.110.10">
    <property type="entry name" value="Electron Transport, Fmn-binding Protein, Chain A"/>
    <property type="match status" value="1"/>
</dbReference>
<dbReference type="RefSeq" id="WP_307044202.1">
    <property type="nucleotide sequence ID" value="NZ_JAUSYY010000001.1"/>
</dbReference>
<sequence>MPTVLHFVRSVISPLTRTRLFRWAGPRALPPIERAIAWLTGGRVQLSALLVPSLVLHTTGAKSGAPRDTALMYTPDGMGRAIVAGTSFAQERHPAWTYNLLAHPDAAITVRGRRMPVRASLIGGDERNAAWARIEAQWPGYRAYERESGRVVRLFRLQPVADPHHASM</sequence>
<dbReference type="NCBIfam" id="TIGR00026">
    <property type="entry name" value="hi_GC_TIGR00026"/>
    <property type="match status" value="1"/>
</dbReference>
<protein>
    <submittedName>
        <fullName evidence="3">Deazaflavin-dependent oxidoreductase (Nitroreductase family)</fullName>
    </submittedName>
</protein>
<keyword evidence="4" id="KW-1185">Reference proteome</keyword>
<gene>
    <name evidence="3" type="ORF">QFZ26_003372</name>
</gene>
<dbReference type="InterPro" id="IPR004378">
    <property type="entry name" value="F420H2_quin_Rdtase"/>
</dbReference>
<evidence type="ECO:0000256" key="2">
    <source>
        <dbReference type="ARBA" id="ARBA00049106"/>
    </source>
</evidence>
<dbReference type="PANTHER" id="PTHR39428:SF1">
    <property type="entry name" value="F420H(2)-DEPENDENT QUINONE REDUCTASE RV1261C"/>
    <property type="match status" value="1"/>
</dbReference>
<comment type="caution">
    <text evidence="3">The sequence shown here is derived from an EMBL/GenBank/DDBJ whole genome shotgun (WGS) entry which is preliminary data.</text>
</comment>
<dbReference type="SUPFAM" id="SSF50475">
    <property type="entry name" value="FMN-binding split barrel"/>
    <property type="match status" value="1"/>
</dbReference>
<dbReference type="PANTHER" id="PTHR39428">
    <property type="entry name" value="F420H(2)-DEPENDENT QUINONE REDUCTASE RV1261C"/>
    <property type="match status" value="1"/>
</dbReference>
<dbReference type="Proteomes" id="UP001239083">
    <property type="component" value="Unassembled WGS sequence"/>
</dbReference>
<dbReference type="Pfam" id="PF04075">
    <property type="entry name" value="F420H2_quin_red"/>
    <property type="match status" value="1"/>
</dbReference>
<name>A0ABU0RCL8_9MICO</name>
<comment type="similarity">
    <text evidence="1">Belongs to the F420H(2)-dependent quinone reductase family.</text>
</comment>
<accession>A0ABU0RCL8</accession>
<dbReference type="InterPro" id="IPR012349">
    <property type="entry name" value="Split_barrel_FMN-bd"/>
</dbReference>
<reference evidence="3 4" key="1">
    <citation type="submission" date="2023-07" db="EMBL/GenBank/DDBJ databases">
        <title>Comparative genomics of wheat-associated soil bacteria to identify genetic determinants of phenazine resistance.</title>
        <authorList>
            <person name="Mouncey N."/>
        </authorList>
    </citation>
    <scope>NUCLEOTIDE SEQUENCE [LARGE SCALE GENOMIC DNA]</scope>
    <source>
        <strain evidence="3 4">V3I3</strain>
    </source>
</reference>
<dbReference type="EMBL" id="JAUSYY010000001">
    <property type="protein sequence ID" value="MDQ0895817.1"/>
    <property type="molecule type" value="Genomic_DNA"/>
</dbReference>
<organism evidence="3 4">
    <name type="scientific">Agromyces ramosus</name>
    <dbReference type="NCBI Taxonomy" id="33879"/>
    <lineage>
        <taxon>Bacteria</taxon>
        <taxon>Bacillati</taxon>
        <taxon>Actinomycetota</taxon>
        <taxon>Actinomycetes</taxon>
        <taxon>Micrococcales</taxon>
        <taxon>Microbacteriaceae</taxon>
        <taxon>Agromyces</taxon>
    </lineage>
</organism>
<evidence type="ECO:0000313" key="4">
    <source>
        <dbReference type="Proteomes" id="UP001239083"/>
    </source>
</evidence>
<comment type="catalytic activity">
    <reaction evidence="2">
        <text>oxidized coenzyme F420-(gamma-L-Glu)(n) + a quinol + H(+) = reduced coenzyme F420-(gamma-L-Glu)(n) + a quinone</text>
        <dbReference type="Rhea" id="RHEA:39663"/>
        <dbReference type="Rhea" id="RHEA-COMP:12939"/>
        <dbReference type="Rhea" id="RHEA-COMP:14378"/>
        <dbReference type="ChEBI" id="CHEBI:15378"/>
        <dbReference type="ChEBI" id="CHEBI:24646"/>
        <dbReference type="ChEBI" id="CHEBI:132124"/>
        <dbReference type="ChEBI" id="CHEBI:133980"/>
        <dbReference type="ChEBI" id="CHEBI:139511"/>
    </reaction>
</comment>
<proteinExistence type="inferred from homology"/>